<feature type="transmembrane region" description="Helical" evidence="1">
    <location>
        <begin position="416"/>
        <end position="440"/>
    </location>
</feature>
<dbReference type="RefSeq" id="WP_130511687.1">
    <property type="nucleotide sequence ID" value="NZ_SHKY01000001.1"/>
</dbReference>
<feature type="transmembrane region" description="Helical" evidence="1">
    <location>
        <begin position="712"/>
        <end position="740"/>
    </location>
</feature>
<feature type="transmembrane region" description="Helical" evidence="1">
    <location>
        <begin position="136"/>
        <end position="159"/>
    </location>
</feature>
<feature type="transmembrane region" description="Helical" evidence="1">
    <location>
        <begin position="1069"/>
        <end position="1087"/>
    </location>
</feature>
<feature type="transmembrane region" description="Helical" evidence="1">
    <location>
        <begin position="606"/>
        <end position="626"/>
    </location>
</feature>
<reference evidence="2 3" key="1">
    <citation type="submission" date="2019-02" db="EMBL/GenBank/DDBJ databases">
        <title>Sequencing the genomes of 1000 actinobacteria strains.</title>
        <authorList>
            <person name="Klenk H.-P."/>
        </authorList>
    </citation>
    <scope>NUCLEOTIDE SEQUENCE [LARGE SCALE GENOMIC DNA]</scope>
    <source>
        <strain evidence="2 3">DSM 45162</strain>
    </source>
</reference>
<proteinExistence type="predicted"/>
<feature type="transmembrane region" description="Helical" evidence="1">
    <location>
        <begin position="682"/>
        <end position="700"/>
    </location>
</feature>
<comment type="caution">
    <text evidence="2">The sequence shown here is derived from an EMBL/GenBank/DDBJ whole genome shotgun (WGS) entry which is preliminary data.</text>
</comment>
<evidence type="ECO:0000313" key="3">
    <source>
        <dbReference type="Proteomes" id="UP000292564"/>
    </source>
</evidence>
<evidence type="ECO:0000256" key="1">
    <source>
        <dbReference type="SAM" id="Phobius"/>
    </source>
</evidence>
<feature type="transmembrane region" description="Helical" evidence="1">
    <location>
        <begin position="1037"/>
        <end position="1057"/>
    </location>
</feature>
<feature type="transmembrane region" description="Helical" evidence="1">
    <location>
        <begin position="194"/>
        <end position="212"/>
    </location>
</feature>
<organism evidence="2 3">
    <name type="scientific">Krasilnikovia cinnamomea</name>
    <dbReference type="NCBI Taxonomy" id="349313"/>
    <lineage>
        <taxon>Bacteria</taxon>
        <taxon>Bacillati</taxon>
        <taxon>Actinomycetota</taxon>
        <taxon>Actinomycetes</taxon>
        <taxon>Micromonosporales</taxon>
        <taxon>Micromonosporaceae</taxon>
        <taxon>Krasilnikovia</taxon>
    </lineage>
</organism>
<feature type="transmembrane region" description="Helical" evidence="1">
    <location>
        <begin position="484"/>
        <end position="501"/>
    </location>
</feature>
<name>A0A4Q7ZQ00_9ACTN</name>
<evidence type="ECO:0000313" key="2">
    <source>
        <dbReference type="EMBL" id="RZU53168.1"/>
    </source>
</evidence>
<feature type="transmembrane region" description="Helical" evidence="1">
    <location>
        <begin position="988"/>
        <end position="1005"/>
    </location>
</feature>
<feature type="transmembrane region" description="Helical" evidence="1">
    <location>
        <begin position="460"/>
        <end position="477"/>
    </location>
</feature>
<feature type="transmembrane region" description="Helical" evidence="1">
    <location>
        <begin position="304"/>
        <end position="325"/>
    </location>
</feature>
<dbReference type="EMBL" id="SHKY01000001">
    <property type="protein sequence ID" value="RZU53168.1"/>
    <property type="molecule type" value="Genomic_DNA"/>
</dbReference>
<dbReference type="AlphaFoldDB" id="A0A4Q7ZQ00"/>
<gene>
    <name evidence="2" type="ORF">EV385_5054</name>
</gene>
<accession>A0A4Q7ZQ00</accession>
<dbReference type="InterPro" id="IPR058062">
    <property type="entry name" value="SCO7613_C"/>
</dbReference>
<keyword evidence="3" id="KW-1185">Reference proteome</keyword>
<feature type="transmembrane region" description="Helical" evidence="1">
    <location>
        <begin position="1143"/>
        <end position="1160"/>
    </location>
</feature>
<sequence>MISYPCPYCSVAADAVAGCPGCGRGPDQDAVEVVRLDGQIRVLTQRLAATDAELRETWRLRHAAAARVRAAVASARPATVAAPARPAPAVPGRAVSAGAAVSGAAVSGAAVPEAAVPGAVAPGKPEASGKLVQNALFLLGGLLLGVAAIVFTAVAWAQFGVGGRAALLAAFTAAALAAPLAALRRGLSATAETFAGVGLLLVLLDGYAAWYVDLFGVARYSALAYAGAVFAVTAAVAAGYEHVTGLVGPRFVALLCAQPVLPLLVAPLHPGAAGWAFTLAGTAVLNLAVVYLRGARTALVMTAYALGAALLAASALAALVALAVAGAVPAAAVGGAALVTAAAVAVAGAGVSGSAPARSVTGFLAVVALGVGAARVAALAVPQAALVAVAAVAALLAVGVTVVLRHLPSEVRPGPWAGAATVVLVPFLYAGERAIVAAAGTWSLARPVFDAPAAVAGGDRWLAAVLVLLTAGAVVLLPRGARGLAVVVGAVPVAFAAPAALHLPWWSAAGFDLLAAAGVLAFALRARRSGGGAHVAARTTEALRTAARGLVRPGVALVAVVPVVHALGVGFGRPGVAALTLTGVLALGIGTAAAARGRRDIGGIGLAVGLLAVPAIGWTGAAAAGLPTSTQSRAALAGVALLVAVRHLVAVRWPGYGGHALAAALLGAVSAPLWTAVSGDPAGVYAASGLLLVALATGHRPQHGRRGHGRNWAAAAAVPLGVVLLGAVATGLVSVLVLPWGWLADVWSGRPAGVGLHPDGLGRVAAAAVLAVALLAPAAALAAGRRAAHWVAAAPLALTGPLALAAAGVSWPAVPAASLLAGLAGLLAVAIRPPWRPGTGGFGATGAAARRAGASWPAASGVATAVTCALLAAAGLAGALPTRWTTLVGLGGVLVVGAVVGAAGRDLPARLAGWLGAAGAALGFAYTAGRAAGLPVAHTALPVLGVAALALAVGTLLAGRRPVEGRAVQAAAHAGAVVALLLSAGTRYAAVVCALWGVALGVRALRSGTANRRIHIVAAAGAELLGWWLLLDAQRVSLVEAYTLPAAGVALLAGWLARRTRAELSSWSAYAVALGAALLPTLAVVLANEGEPVRRLLLGLGALAVVLLGARARLQAPVVTGGAVLGVVALHEAALIWDLLPRWIPLAAAGLLLVGLAMTLERRRRDLARLRAALNSMA</sequence>
<keyword evidence="1" id="KW-0472">Membrane</keyword>
<feature type="transmembrane region" description="Helical" evidence="1">
    <location>
        <begin position="656"/>
        <end position="676"/>
    </location>
</feature>
<feature type="transmembrane region" description="Helical" evidence="1">
    <location>
        <begin position="384"/>
        <end position="404"/>
    </location>
</feature>
<protein>
    <submittedName>
        <fullName evidence="2">Uncharacterized protein</fullName>
    </submittedName>
</protein>
<feature type="transmembrane region" description="Helical" evidence="1">
    <location>
        <begin position="940"/>
        <end position="958"/>
    </location>
</feature>
<dbReference type="Proteomes" id="UP000292564">
    <property type="component" value="Unassembled WGS sequence"/>
</dbReference>
<feature type="transmembrane region" description="Helical" evidence="1">
    <location>
        <begin position="550"/>
        <end position="569"/>
    </location>
</feature>
<feature type="transmembrane region" description="Helical" evidence="1">
    <location>
        <begin position="817"/>
        <end position="835"/>
    </location>
</feature>
<feature type="transmembrane region" description="Helical" evidence="1">
    <location>
        <begin position="856"/>
        <end position="878"/>
    </location>
</feature>
<dbReference type="NCBIfam" id="NF047321">
    <property type="entry name" value="SCO7613_CTERM"/>
    <property type="match status" value="1"/>
</dbReference>
<feature type="transmembrane region" description="Helical" evidence="1">
    <location>
        <begin position="884"/>
        <end position="904"/>
    </location>
</feature>
<keyword evidence="1" id="KW-1133">Transmembrane helix</keyword>
<feature type="transmembrane region" description="Helical" evidence="1">
    <location>
        <begin position="575"/>
        <end position="594"/>
    </location>
</feature>
<dbReference type="OrthoDB" id="5167942at2"/>
<feature type="transmembrane region" description="Helical" evidence="1">
    <location>
        <begin position="790"/>
        <end position="811"/>
    </location>
</feature>
<feature type="transmembrane region" description="Helical" evidence="1">
    <location>
        <begin position="165"/>
        <end position="182"/>
    </location>
</feature>
<feature type="transmembrane region" description="Helical" evidence="1">
    <location>
        <begin position="632"/>
        <end position="649"/>
    </location>
</feature>
<keyword evidence="1" id="KW-0812">Transmembrane</keyword>
<feature type="transmembrane region" description="Helical" evidence="1">
    <location>
        <begin position="331"/>
        <end position="353"/>
    </location>
</feature>
<feature type="transmembrane region" description="Helical" evidence="1">
    <location>
        <begin position="272"/>
        <end position="292"/>
    </location>
</feature>
<feature type="transmembrane region" description="Helical" evidence="1">
    <location>
        <begin position="247"/>
        <end position="266"/>
    </location>
</feature>
<feature type="transmembrane region" description="Helical" evidence="1">
    <location>
        <begin position="218"/>
        <end position="240"/>
    </location>
</feature>
<feature type="transmembrane region" description="Helical" evidence="1">
    <location>
        <begin position="1014"/>
        <end position="1031"/>
    </location>
</feature>
<feature type="transmembrane region" description="Helical" evidence="1">
    <location>
        <begin position="760"/>
        <end position="783"/>
    </location>
</feature>
<feature type="transmembrane region" description="Helical" evidence="1">
    <location>
        <begin position="507"/>
        <end position="524"/>
    </location>
</feature>
<feature type="transmembrane region" description="Helical" evidence="1">
    <location>
        <begin position="1093"/>
        <end position="1110"/>
    </location>
</feature>
<feature type="transmembrane region" description="Helical" evidence="1">
    <location>
        <begin position="911"/>
        <end position="928"/>
    </location>
</feature>
<feature type="transmembrane region" description="Helical" evidence="1">
    <location>
        <begin position="360"/>
        <end position="378"/>
    </location>
</feature>